<name>A0A9I9D9Q7_CUCME</name>
<evidence type="ECO:0000256" key="1">
    <source>
        <dbReference type="ARBA" id="ARBA00004123"/>
    </source>
</evidence>
<dbReference type="PROSITE" id="PS51152">
    <property type="entry name" value="NFYA_HAP2_2"/>
    <property type="match status" value="1"/>
</dbReference>
<evidence type="ECO:0000256" key="2">
    <source>
        <dbReference type="ARBA" id="ARBA00023015"/>
    </source>
</evidence>
<feature type="compositionally biased region" description="Polar residues" evidence="9">
    <location>
        <begin position="99"/>
        <end position="116"/>
    </location>
</feature>
<evidence type="ECO:0000256" key="9">
    <source>
        <dbReference type="SAM" id="MobiDB-lite"/>
    </source>
</evidence>
<feature type="region of interest" description="Disordered" evidence="9">
    <location>
        <begin position="249"/>
        <end position="322"/>
    </location>
</feature>
<feature type="compositionally biased region" description="Polar residues" evidence="9">
    <location>
        <begin position="136"/>
        <end position="147"/>
    </location>
</feature>
<proteinExistence type="inferred from homology"/>
<evidence type="ECO:0000256" key="6">
    <source>
        <dbReference type="ARBA" id="ARBA00023242"/>
    </source>
</evidence>
<dbReference type="InterPro" id="IPR018362">
    <property type="entry name" value="CCAAT-binding_factor_CS"/>
</dbReference>
<evidence type="ECO:0000256" key="8">
    <source>
        <dbReference type="RuleBase" id="RU367155"/>
    </source>
</evidence>
<organism evidence="10">
    <name type="scientific">Cucumis melo</name>
    <name type="common">Muskmelon</name>
    <dbReference type="NCBI Taxonomy" id="3656"/>
    <lineage>
        <taxon>Eukaryota</taxon>
        <taxon>Viridiplantae</taxon>
        <taxon>Streptophyta</taxon>
        <taxon>Embryophyta</taxon>
        <taxon>Tracheophyta</taxon>
        <taxon>Spermatophyta</taxon>
        <taxon>Magnoliopsida</taxon>
        <taxon>eudicotyledons</taxon>
        <taxon>Gunneridae</taxon>
        <taxon>Pentapetalae</taxon>
        <taxon>rosids</taxon>
        <taxon>fabids</taxon>
        <taxon>Cucurbitales</taxon>
        <taxon>Cucurbitaceae</taxon>
        <taxon>Benincaseae</taxon>
        <taxon>Cucumis</taxon>
    </lineage>
</organism>
<evidence type="ECO:0000256" key="3">
    <source>
        <dbReference type="ARBA" id="ARBA00023125"/>
    </source>
</evidence>
<dbReference type="Gramene" id="MELO3C015196.2.1">
    <property type="protein sequence ID" value="MELO3C015196.2.1"/>
    <property type="gene ID" value="MELO3C015196.2"/>
</dbReference>
<evidence type="ECO:0000256" key="5">
    <source>
        <dbReference type="ARBA" id="ARBA00023163"/>
    </source>
</evidence>
<feature type="region of interest" description="Disordered" evidence="9">
    <location>
        <begin position="99"/>
        <end position="153"/>
    </location>
</feature>
<keyword evidence="6 8" id="KW-0539">Nucleus</keyword>
<feature type="compositionally biased region" description="Polar residues" evidence="9">
    <location>
        <begin position="307"/>
        <end position="322"/>
    </location>
</feature>
<keyword evidence="3 8" id="KW-0238">DNA-binding</keyword>
<comment type="function">
    <text evidence="8">Component of the sequence-specific heterotrimeric transcription factor (NF-Y) which specifically recognizes a 5'-CCAAT-3' box motif found in the promoters of its target genes.</text>
</comment>
<evidence type="ECO:0000256" key="4">
    <source>
        <dbReference type="ARBA" id="ARBA00023159"/>
    </source>
</evidence>
<dbReference type="PROSITE" id="PS00686">
    <property type="entry name" value="NFYA_HAP2_1"/>
    <property type="match status" value="1"/>
</dbReference>
<dbReference type="Pfam" id="PF02045">
    <property type="entry name" value="CBFB_NFYA"/>
    <property type="match status" value="1"/>
</dbReference>
<dbReference type="GO" id="GO:0003677">
    <property type="term" value="F:DNA binding"/>
    <property type="evidence" value="ECO:0007669"/>
    <property type="project" value="UniProtKB-KW"/>
</dbReference>
<evidence type="ECO:0000313" key="10">
    <source>
        <dbReference type="EnsemblPlants" id="MELO3C015196.2.1"/>
    </source>
</evidence>
<keyword evidence="5 8" id="KW-0804">Transcription</keyword>
<reference evidence="10" key="1">
    <citation type="submission" date="2023-03" db="UniProtKB">
        <authorList>
            <consortium name="EnsemblPlants"/>
        </authorList>
    </citation>
    <scope>IDENTIFICATION</scope>
</reference>
<feature type="compositionally biased region" description="Basic and acidic residues" evidence="9">
    <location>
        <begin position="283"/>
        <end position="298"/>
    </location>
</feature>
<comment type="subcellular location">
    <subcellularLocation>
        <location evidence="1 8">Nucleus</location>
    </subcellularLocation>
</comment>
<dbReference type="InterPro" id="IPR001289">
    <property type="entry name" value="NFYA"/>
</dbReference>
<sequence>CLCFYVSCSCNYFLLPVPAKVEVEENFSLKKETKEFKSTPATCAIWLDGRVEGMQSKSETNNQLDPNGAPSTSIYYEPWWRGMGYNTFPLPVVGGNASSSTSLEFPNGGSESNDGQSVSNNDVNDEEDDVSKEVQATGSPHSAGSYRQDTRKMQHVSSTLPAMHGECLTQSTQLELVGHSIACASNPYQDPYYGGMMAFYGHQPLGYPMVGGPHARMPLPIEIAQDPVFVNAKQYQGILRRRQARAKAEAEKKSIKARKPYLHESRHQHAIRRSRSSGGRFAKKSEADGKEKHSDKVSESGYRLNDGSEQQKGSSLMNKASE</sequence>
<dbReference type="SMART" id="SM00521">
    <property type="entry name" value="CBF"/>
    <property type="match status" value="1"/>
</dbReference>
<keyword evidence="2 8" id="KW-0805">Transcription regulation</keyword>
<keyword evidence="4" id="KW-0010">Activator</keyword>
<dbReference type="GO" id="GO:0016602">
    <property type="term" value="C:CCAAT-binding factor complex"/>
    <property type="evidence" value="ECO:0007669"/>
    <property type="project" value="InterPro"/>
</dbReference>
<dbReference type="GO" id="GO:0003700">
    <property type="term" value="F:DNA-binding transcription factor activity"/>
    <property type="evidence" value="ECO:0007669"/>
    <property type="project" value="UniProtKB-UniRule"/>
</dbReference>
<accession>A0A9I9D9Q7</accession>
<dbReference type="PANTHER" id="PTHR12632">
    <property type="entry name" value="TRANSCRIPTION FACTOR NF-Y ALPHA-RELATED"/>
    <property type="match status" value="1"/>
</dbReference>
<dbReference type="AlphaFoldDB" id="A0A9I9D9Q7"/>
<comment type="similarity">
    <text evidence="8">Belongs to the NFYA/HAP2 subunit family.</text>
</comment>
<comment type="subunit">
    <text evidence="7">Heterotrimeric transcription factor composed of three components, NF-YA, NF-YB and NF-YC. NF-YB and NF-YC must interact and dimerize for NF-YA association and DNA binding.</text>
</comment>
<dbReference type="PRINTS" id="PR00616">
    <property type="entry name" value="CCAATSUBUNTB"/>
</dbReference>
<protein>
    <recommendedName>
        <fullName evidence="8">Nuclear transcription factor Y subunit</fullName>
    </recommendedName>
</protein>
<dbReference type="Gene3D" id="6.10.250.2430">
    <property type="match status" value="1"/>
</dbReference>
<dbReference type="EnsemblPlants" id="MELO3C015196.2.1">
    <property type="protein sequence ID" value="MELO3C015196.2.1"/>
    <property type="gene ID" value="MELO3C015196.2"/>
</dbReference>
<evidence type="ECO:0000256" key="7">
    <source>
        <dbReference type="ARBA" id="ARBA00025911"/>
    </source>
</evidence>